<gene>
    <name evidence="10" type="ORF">WN55_00153</name>
</gene>
<dbReference type="SUPFAM" id="SSF48163">
    <property type="entry name" value="An anticodon-binding domain of class I aminoacyl-tRNA synthetases"/>
    <property type="match status" value="1"/>
</dbReference>
<dbReference type="GO" id="GO:0005524">
    <property type="term" value="F:ATP binding"/>
    <property type="evidence" value="ECO:0007669"/>
    <property type="project" value="UniProtKB-KW"/>
</dbReference>
<dbReference type="NCBIfam" id="TIGR00464">
    <property type="entry name" value="gltX_bact"/>
    <property type="match status" value="1"/>
</dbReference>
<dbReference type="GO" id="GO:0004818">
    <property type="term" value="F:glutamate-tRNA ligase activity"/>
    <property type="evidence" value="ECO:0007669"/>
    <property type="project" value="InterPro"/>
</dbReference>
<evidence type="ECO:0000256" key="4">
    <source>
        <dbReference type="ARBA" id="ARBA00022840"/>
    </source>
</evidence>
<evidence type="ECO:0000256" key="1">
    <source>
        <dbReference type="ARBA" id="ARBA00007894"/>
    </source>
</evidence>
<dbReference type="PANTHER" id="PTHR43311">
    <property type="entry name" value="GLUTAMATE--TRNA LIGASE"/>
    <property type="match status" value="1"/>
</dbReference>
<proteinExistence type="inferred from homology"/>
<comment type="similarity">
    <text evidence="1">Belongs to the class-I aminoacyl-tRNA synthetase family. Glutamate--tRNA ligase type 1 subfamily.</text>
</comment>
<feature type="domain" description="Aminoacyl-tRNA synthetase class I anticodon-binding" evidence="9">
    <location>
        <begin position="318"/>
        <end position="440"/>
    </location>
</feature>
<accession>A0A154PCC4</accession>
<dbReference type="InterPro" id="IPR004527">
    <property type="entry name" value="Glu-tRNA-ligase_bac/mito"/>
</dbReference>
<keyword evidence="6 7" id="KW-0030">Aminoacyl-tRNA synthetase</keyword>
<dbReference type="SUPFAM" id="SSF52374">
    <property type="entry name" value="Nucleotidylyl transferase"/>
    <property type="match status" value="1"/>
</dbReference>
<dbReference type="GO" id="GO:0000049">
    <property type="term" value="F:tRNA binding"/>
    <property type="evidence" value="ECO:0007669"/>
    <property type="project" value="InterPro"/>
</dbReference>
<evidence type="ECO:0000313" key="11">
    <source>
        <dbReference type="Proteomes" id="UP000076502"/>
    </source>
</evidence>
<evidence type="ECO:0000259" key="9">
    <source>
        <dbReference type="Pfam" id="PF19269"/>
    </source>
</evidence>
<keyword evidence="3 7" id="KW-0547">Nucleotide-binding</keyword>
<evidence type="ECO:0000256" key="3">
    <source>
        <dbReference type="ARBA" id="ARBA00022741"/>
    </source>
</evidence>
<feature type="domain" description="Glutamyl/glutaminyl-tRNA synthetase class Ib catalytic" evidence="8">
    <location>
        <begin position="3"/>
        <end position="265"/>
    </location>
</feature>
<dbReference type="PANTHER" id="PTHR43311:SF2">
    <property type="entry name" value="GLUTAMATE--TRNA LIGASE, MITOCHONDRIAL-RELATED"/>
    <property type="match status" value="1"/>
</dbReference>
<evidence type="ECO:0000256" key="2">
    <source>
        <dbReference type="ARBA" id="ARBA00022598"/>
    </source>
</evidence>
<keyword evidence="2 7" id="KW-0436">Ligase</keyword>
<dbReference type="InterPro" id="IPR045462">
    <property type="entry name" value="aa-tRNA-synth_I_cd-bd"/>
</dbReference>
<evidence type="ECO:0000256" key="5">
    <source>
        <dbReference type="ARBA" id="ARBA00022917"/>
    </source>
</evidence>
<dbReference type="InterPro" id="IPR014729">
    <property type="entry name" value="Rossmann-like_a/b/a_fold"/>
</dbReference>
<dbReference type="InterPro" id="IPR008925">
    <property type="entry name" value="aa_tRNA-synth_I_cd-bd_sf"/>
</dbReference>
<dbReference type="GO" id="GO:0005739">
    <property type="term" value="C:mitochondrion"/>
    <property type="evidence" value="ECO:0007669"/>
    <property type="project" value="TreeGrafter"/>
</dbReference>
<evidence type="ECO:0000313" key="10">
    <source>
        <dbReference type="EMBL" id="KZC09481.1"/>
    </source>
</evidence>
<dbReference type="InterPro" id="IPR020058">
    <property type="entry name" value="Glu/Gln-tRNA-synth_Ib_cat-dom"/>
</dbReference>
<organism evidence="10 11">
    <name type="scientific">Dufourea novaeangliae</name>
    <name type="common">Sweat bee</name>
    <dbReference type="NCBI Taxonomy" id="178035"/>
    <lineage>
        <taxon>Eukaryota</taxon>
        <taxon>Metazoa</taxon>
        <taxon>Ecdysozoa</taxon>
        <taxon>Arthropoda</taxon>
        <taxon>Hexapoda</taxon>
        <taxon>Insecta</taxon>
        <taxon>Pterygota</taxon>
        <taxon>Neoptera</taxon>
        <taxon>Endopterygota</taxon>
        <taxon>Hymenoptera</taxon>
        <taxon>Apocrita</taxon>
        <taxon>Aculeata</taxon>
        <taxon>Apoidea</taxon>
        <taxon>Anthophila</taxon>
        <taxon>Halictidae</taxon>
        <taxon>Rophitinae</taxon>
        <taxon>Dufourea</taxon>
    </lineage>
</organism>
<keyword evidence="11" id="KW-1185">Reference proteome</keyword>
<dbReference type="Gene3D" id="1.10.10.350">
    <property type="match status" value="1"/>
</dbReference>
<protein>
    <submittedName>
        <fullName evidence="10">Putative glutamate--tRNA ligase, mitochondrial</fullName>
    </submittedName>
</protein>
<evidence type="ECO:0000259" key="8">
    <source>
        <dbReference type="Pfam" id="PF00749"/>
    </source>
</evidence>
<keyword evidence="5 7" id="KW-0648">Protein biosynthesis</keyword>
<dbReference type="STRING" id="178035.A0A154PCC4"/>
<dbReference type="InterPro" id="IPR049940">
    <property type="entry name" value="GluQ/Sye"/>
</dbReference>
<dbReference type="EMBL" id="KQ434870">
    <property type="protein sequence ID" value="KZC09481.1"/>
    <property type="molecule type" value="Genomic_DNA"/>
</dbReference>
<dbReference type="OrthoDB" id="428822at2759"/>
<dbReference type="Pfam" id="PF00749">
    <property type="entry name" value="tRNA-synt_1c"/>
    <property type="match status" value="1"/>
</dbReference>
<keyword evidence="4 7" id="KW-0067">ATP-binding</keyword>
<sequence length="451" mass="52230">MEKLQKDLLWSGIIPDEDPIRGGPAGPYMQSKRLDLYKEHVHKLLSNESAYYCFCTESRLQLLRREAMKCRQIPKYDNRCRHFSNDEVKEKLNNGQPYCIRFKLSSVPEGFDDMIYGKIVHDIAQTEGDPIIIKSDGYPTYHFANVVDDHFMEITHVLRGIEWQISTPKHLMMYKAFNWIPPKYGHLPLILNSDGTKLSKRQNDIHIEFLRKEGVFPLAVINYVIHAGGGFDNKGGRVYIHSYEELIKQFNISDIKTSSNKLMPEKLLHFNKLEISKLLTNERNNRFFVQRIEKLVTDAFPDRRVHFSKTDGSLQLDEHHILSILKWGCARISKLSDLVSPQLAFLWTIPLTTPNVTELGCLDVLKILSMKLIEIDIQNFNKAWINSYLYELAEEHEIPIPTLMNVLRDILSGLKEGPPVAEMIEILGKDSTLLRINRCISYREPCDPIHL</sequence>
<evidence type="ECO:0000256" key="7">
    <source>
        <dbReference type="RuleBase" id="RU363037"/>
    </source>
</evidence>
<dbReference type="AlphaFoldDB" id="A0A154PCC4"/>
<reference evidence="10 11" key="1">
    <citation type="submission" date="2015-07" db="EMBL/GenBank/DDBJ databases">
        <title>The genome of Dufourea novaeangliae.</title>
        <authorList>
            <person name="Pan H."/>
            <person name="Kapheim K."/>
        </authorList>
    </citation>
    <scope>NUCLEOTIDE SEQUENCE [LARGE SCALE GENOMIC DNA]</scope>
    <source>
        <strain evidence="10">0120121106</strain>
        <tissue evidence="10">Whole body</tissue>
    </source>
</reference>
<dbReference type="GO" id="GO:0006424">
    <property type="term" value="P:glutamyl-tRNA aminoacylation"/>
    <property type="evidence" value="ECO:0007669"/>
    <property type="project" value="InterPro"/>
</dbReference>
<name>A0A154PCC4_DUFNO</name>
<dbReference type="InterPro" id="IPR020751">
    <property type="entry name" value="aa-tRNA-synth_I_codon-bd_sub2"/>
</dbReference>
<evidence type="ECO:0000256" key="6">
    <source>
        <dbReference type="ARBA" id="ARBA00023146"/>
    </source>
</evidence>
<dbReference type="Proteomes" id="UP000076502">
    <property type="component" value="Unassembled WGS sequence"/>
</dbReference>
<dbReference type="Pfam" id="PF19269">
    <property type="entry name" value="Anticodon_2"/>
    <property type="match status" value="1"/>
</dbReference>
<dbReference type="Gene3D" id="3.40.50.620">
    <property type="entry name" value="HUPs"/>
    <property type="match status" value="1"/>
</dbReference>